<sequence length="160" mass="18346">MTGPTMVDLSKFATEEEQSKRLPHHAVLRDQELRKEHHAIRQSYPESAQPSEGPKVDAELAYRKRLLYRSKQRGWLEVDLLLGSWAADNIMTLSLEECAQFEAILNMETLDIYNMISGQMQVPDFLQTPIMEKLQKYCQSKPVGTADPTMYAKIKAKMSN</sequence>
<evidence type="ECO:0000256" key="1">
    <source>
        <dbReference type="ARBA" id="ARBA00023128"/>
    </source>
</evidence>
<dbReference type="AlphaFoldDB" id="A0A2R5G4V1"/>
<accession>A0A2R5G4V1</accession>
<protein>
    <submittedName>
        <fullName evidence="4">Succinate dehydrogenase assembly factor 2, mitochondrial</fullName>
    </submittedName>
</protein>
<gene>
    <name evidence="4" type="ORF">FCC1311_015772</name>
</gene>
<proteinExistence type="predicted"/>
<dbReference type="PANTHER" id="PTHR12469">
    <property type="entry name" value="PROTEIN EMI5 HOMOLOG, MITOCHONDRIAL"/>
    <property type="match status" value="1"/>
</dbReference>
<feature type="region of interest" description="Disordered" evidence="3">
    <location>
        <begin position="1"/>
        <end position="28"/>
    </location>
</feature>
<dbReference type="EMBL" id="BEYU01000012">
    <property type="protein sequence ID" value="GBG25359.1"/>
    <property type="molecule type" value="Genomic_DNA"/>
</dbReference>
<evidence type="ECO:0000313" key="5">
    <source>
        <dbReference type="Proteomes" id="UP000241890"/>
    </source>
</evidence>
<dbReference type="InterPro" id="IPR005631">
    <property type="entry name" value="SDH"/>
</dbReference>
<comment type="caution">
    <text evidence="4">The sequence shown here is derived from an EMBL/GenBank/DDBJ whole genome shotgun (WGS) entry which is preliminary data.</text>
</comment>
<dbReference type="GO" id="GO:0006099">
    <property type="term" value="P:tricarboxylic acid cycle"/>
    <property type="evidence" value="ECO:0007669"/>
    <property type="project" value="TreeGrafter"/>
</dbReference>
<dbReference type="Proteomes" id="UP000241890">
    <property type="component" value="Unassembled WGS sequence"/>
</dbReference>
<dbReference type="Gene3D" id="1.10.150.250">
    <property type="entry name" value="Flavinator of succinate dehydrogenase"/>
    <property type="match status" value="1"/>
</dbReference>
<name>A0A2R5G4V1_9STRA</name>
<organism evidence="4 5">
    <name type="scientific">Hondaea fermentalgiana</name>
    <dbReference type="NCBI Taxonomy" id="2315210"/>
    <lineage>
        <taxon>Eukaryota</taxon>
        <taxon>Sar</taxon>
        <taxon>Stramenopiles</taxon>
        <taxon>Bigyra</taxon>
        <taxon>Labyrinthulomycetes</taxon>
        <taxon>Thraustochytrida</taxon>
        <taxon>Thraustochytriidae</taxon>
        <taxon>Hondaea</taxon>
    </lineage>
</organism>
<keyword evidence="1" id="KW-0496">Mitochondrion</keyword>
<keyword evidence="2" id="KW-0143">Chaperone</keyword>
<dbReference type="Pfam" id="PF03937">
    <property type="entry name" value="Sdh5"/>
    <property type="match status" value="1"/>
</dbReference>
<dbReference type="FunFam" id="1.10.150.250:FF:000004">
    <property type="entry name" value="Succinate dehydrogenase assembly factor 2, mitochondrial"/>
    <property type="match status" value="1"/>
</dbReference>
<dbReference type="InterPro" id="IPR036714">
    <property type="entry name" value="SDH_sf"/>
</dbReference>
<dbReference type="SUPFAM" id="SSF109910">
    <property type="entry name" value="YgfY-like"/>
    <property type="match status" value="1"/>
</dbReference>
<dbReference type="GO" id="GO:0006121">
    <property type="term" value="P:mitochondrial electron transport, succinate to ubiquinone"/>
    <property type="evidence" value="ECO:0007669"/>
    <property type="project" value="TreeGrafter"/>
</dbReference>
<dbReference type="InParanoid" id="A0A2R5G4V1"/>
<dbReference type="GO" id="GO:0034553">
    <property type="term" value="P:mitochondrial respiratory chain complex II assembly"/>
    <property type="evidence" value="ECO:0007669"/>
    <property type="project" value="TreeGrafter"/>
</dbReference>
<dbReference type="GO" id="GO:0005739">
    <property type="term" value="C:mitochondrion"/>
    <property type="evidence" value="ECO:0007669"/>
    <property type="project" value="TreeGrafter"/>
</dbReference>
<evidence type="ECO:0000313" key="4">
    <source>
        <dbReference type="EMBL" id="GBG25359.1"/>
    </source>
</evidence>
<dbReference type="OrthoDB" id="284292at2759"/>
<evidence type="ECO:0000256" key="2">
    <source>
        <dbReference type="ARBA" id="ARBA00023186"/>
    </source>
</evidence>
<evidence type="ECO:0000256" key="3">
    <source>
        <dbReference type="SAM" id="MobiDB-lite"/>
    </source>
</evidence>
<reference evidence="4 5" key="1">
    <citation type="submission" date="2017-12" db="EMBL/GenBank/DDBJ databases">
        <title>Sequencing, de novo assembly and annotation of complete genome of a new Thraustochytrid species, strain FCC1311.</title>
        <authorList>
            <person name="Sedici K."/>
            <person name="Godart F."/>
            <person name="Aiese Cigliano R."/>
            <person name="Sanseverino W."/>
            <person name="Barakat M."/>
            <person name="Ortet P."/>
            <person name="Marechal E."/>
            <person name="Cagnac O."/>
            <person name="Amato A."/>
        </authorList>
    </citation>
    <scope>NUCLEOTIDE SEQUENCE [LARGE SCALE GENOMIC DNA]</scope>
</reference>
<keyword evidence="5" id="KW-1185">Reference proteome</keyword>
<dbReference type="PANTHER" id="PTHR12469:SF2">
    <property type="entry name" value="SUCCINATE DEHYDROGENASE ASSEMBLY FACTOR 2, MITOCHONDRIAL"/>
    <property type="match status" value="1"/>
</dbReference>